<keyword evidence="2" id="KW-1185">Reference proteome</keyword>
<reference evidence="1" key="2">
    <citation type="submission" date="2021-01" db="EMBL/GenBank/DDBJ databases">
        <authorList>
            <person name="Schikora-Tamarit M.A."/>
        </authorList>
    </citation>
    <scope>NUCLEOTIDE SEQUENCE</scope>
    <source>
        <strain evidence="1">NCAIM Y.01608</strain>
    </source>
</reference>
<comment type="caution">
    <text evidence="1">The sequence shown here is derived from an EMBL/GenBank/DDBJ whole genome shotgun (WGS) entry which is preliminary data.</text>
</comment>
<feature type="non-terminal residue" evidence="1">
    <location>
        <position position="1"/>
    </location>
</feature>
<proteinExistence type="predicted"/>
<dbReference type="Proteomes" id="UP000788993">
    <property type="component" value="Unassembled WGS sequence"/>
</dbReference>
<reference evidence="1" key="1">
    <citation type="journal article" date="2021" name="Open Biol.">
        <title>Shared evolutionary footprints suggest mitochondrial oxidative damage underlies multiple complex I losses in fungi.</title>
        <authorList>
            <person name="Schikora-Tamarit M.A."/>
            <person name="Marcet-Houben M."/>
            <person name="Nosek J."/>
            <person name="Gabaldon T."/>
        </authorList>
    </citation>
    <scope>NUCLEOTIDE SEQUENCE</scope>
    <source>
        <strain evidence="1">NCAIM Y.01608</strain>
    </source>
</reference>
<evidence type="ECO:0000313" key="1">
    <source>
        <dbReference type="EMBL" id="KAH3661707.1"/>
    </source>
</evidence>
<name>A0A9P8NYT5_9ASCO</name>
<organism evidence="1 2">
    <name type="scientific">Ogataea polymorpha</name>
    <dbReference type="NCBI Taxonomy" id="460523"/>
    <lineage>
        <taxon>Eukaryota</taxon>
        <taxon>Fungi</taxon>
        <taxon>Dikarya</taxon>
        <taxon>Ascomycota</taxon>
        <taxon>Saccharomycotina</taxon>
        <taxon>Pichiomycetes</taxon>
        <taxon>Pichiales</taxon>
        <taxon>Pichiaceae</taxon>
        <taxon>Ogataea</taxon>
    </lineage>
</organism>
<evidence type="ECO:0000313" key="2">
    <source>
        <dbReference type="Proteomes" id="UP000788993"/>
    </source>
</evidence>
<sequence>LDFWETMRSLSRVVNPQSGTAIAATGASSSSSSGAAQMGQGLTGNGLRRANEYELFYSAFGDGQGDDEFDEDAL</sequence>
<protein>
    <submittedName>
        <fullName evidence="1">Uncharacterized protein</fullName>
    </submittedName>
</protein>
<dbReference type="EMBL" id="JAEUBD010001378">
    <property type="protein sequence ID" value="KAH3661707.1"/>
    <property type="molecule type" value="Genomic_DNA"/>
</dbReference>
<feature type="non-terminal residue" evidence="1">
    <location>
        <position position="74"/>
    </location>
</feature>
<dbReference type="AlphaFoldDB" id="A0A9P8NYT5"/>
<accession>A0A9P8NYT5</accession>
<gene>
    <name evidence="1" type="ORF">OGATHE_004903</name>
</gene>